<comment type="caution">
    <text evidence="2">The sequence shown here is derived from an EMBL/GenBank/DDBJ whole genome shotgun (WGS) entry which is preliminary data.</text>
</comment>
<name>A0A229TKC4_9PSEU</name>
<dbReference type="Gene3D" id="3.30.70.1230">
    <property type="entry name" value="Nucleotide cyclase"/>
    <property type="match status" value="1"/>
</dbReference>
<dbReference type="InterPro" id="IPR029787">
    <property type="entry name" value="Nucleotide_cyclase"/>
</dbReference>
<organism evidence="2 3">
    <name type="scientific">Amycolatopsis vastitatis</name>
    <dbReference type="NCBI Taxonomy" id="1905142"/>
    <lineage>
        <taxon>Bacteria</taxon>
        <taxon>Bacillati</taxon>
        <taxon>Actinomycetota</taxon>
        <taxon>Actinomycetes</taxon>
        <taxon>Pseudonocardiales</taxon>
        <taxon>Pseudonocardiaceae</taxon>
        <taxon>Amycolatopsis</taxon>
    </lineage>
</organism>
<dbReference type="Proteomes" id="UP000215199">
    <property type="component" value="Unassembled WGS sequence"/>
</dbReference>
<feature type="region of interest" description="Disordered" evidence="1">
    <location>
        <begin position="194"/>
        <end position="214"/>
    </location>
</feature>
<accession>A0A229TKC4</accession>
<dbReference type="EMBL" id="NMUL01000001">
    <property type="protein sequence ID" value="OXM71696.1"/>
    <property type="molecule type" value="Genomic_DNA"/>
</dbReference>
<dbReference type="OrthoDB" id="3482507at2"/>
<dbReference type="AlphaFoldDB" id="A0A229TKC4"/>
<proteinExistence type="predicted"/>
<gene>
    <name evidence="2" type="ORF">CF165_01165</name>
</gene>
<dbReference type="SUPFAM" id="SSF55073">
    <property type="entry name" value="Nucleotide cyclase"/>
    <property type="match status" value="1"/>
</dbReference>
<sequence length="236" mass="25015">MTAGHYPLPATLLVADLRGFGSLTNPEQLAARSALYSRLAVSFDEGGVPWDGCAHEDRGDGVLVVVPAKVPKPVLLGPVLDRLTDARRPWPRPVRIALHAGDLHHDGLGFVGSDVNHVFRLVEATPLREALTTSGAPAAVLISDELYRGTARHGYGPGPARGYFPVPVAEKETRVTAWLTIPGADAAAERIAERARAPRRPARPAGGVALSAGGDQHVTNSLLAGRSVTGARRRRH</sequence>
<protein>
    <submittedName>
        <fullName evidence="2">Adenylate/guanylate cyclase</fullName>
    </submittedName>
</protein>
<evidence type="ECO:0000313" key="2">
    <source>
        <dbReference type="EMBL" id="OXM71696.1"/>
    </source>
</evidence>
<evidence type="ECO:0000313" key="3">
    <source>
        <dbReference type="Proteomes" id="UP000215199"/>
    </source>
</evidence>
<reference evidence="3" key="1">
    <citation type="submission" date="2017-07" db="EMBL/GenBank/DDBJ databases">
        <title>Comparative genome mining reveals phylogenetic distribution patterns of secondary metabolites in Amycolatopsis.</title>
        <authorList>
            <person name="Adamek M."/>
            <person name="Alanjary M."/>
            <person name="Sales-Ortells H."/>
            <person name="Goodfellow M."/>
            <person name="Bull A.T."/>
            <person name="Kalinowski J."/>
            <person name="Ziemert N."/>
        </authorList>
    </citation>
    <scope>NUCLEOTIDE SEQUENCE [LARGE SCALE GENOMIC DNA]</scope>
    <source>
        <strain evidence="3">H5</strain>
    </source>
</reference>
<dbReference type="RefSeq" id="WP_093945506.1">
    <property type="nucleotide sequence ID" value="NZ_NMUL01000001.1"/>
</dbReference>
<evidence type="ECO:0000256" key="1">
    <source>
        <dbReference type="SAM" id="MobiDB-lite"/>
    </source>
</evidence>
<keyword evidence="3" id="KW-1185">Reference proteome</keyword>